<dbReference type="Pfam" id="PF00583">
    <property type="entry name" value="Acetyltransf_1"/>
    <property type="match status" value="1"/>
</dbReference>
<organism evidence="2 3">
    <name type="scientific">Bradyrhizobium betae</name>
    <dbReference type="NCBI Taxonomy" id="244734"/>
    <lineage>
        <taxon>Bacteria</taxon>
        <taxon>Pseudomonadati</taxon>
        <taxon>Pseudomonadota</taxon>
        <taxon>Alphaproteobacteria</taxon>
        <taxon>Hyphomicrobiales</taxon>
        <taxon>Nitrobacteraceae</taxon>
        <taxon>Bradyrhizobium</taxon>
    </lineage>
</organism>
<dbReference type="SUPFAM" id="SSF55729">
    <property type="entry name" value="Acyl-CoA N-acyltransferases (Nat)"/>
    <property type="match status" value="1"/>
</dbReference>
<dbReference type="PANTHER" id="PTHR47237">
    <property type="entry name" value="SLL0310 PROTEIN"/>
    <property type="match status" value="1"/>
</dbReference>
<dbReference type="InterPro" id="IPR016181">
    <property type="entry name" value="Acyl_CoA_acyltransferase"/>
</dbReference>
<evidence type="ECO:0000313" key="2">
    <source>
        <dbReference type="EMBL" id="RXT36783.1"/>
    </source>
</evidence>
<evidence type="ECO:0000313" key="3">
    <source>
        <dbReference type="Proteomes" id="UP000290819"/>
    </source>
</evidence>
<dbReference type="InterPro" id="IPR052729">
    <property type="entry name" value="Acyl/Acetyltrans_Enzymes"/>
</dbReference>
<dbReference type="Gene3D" id="3.40.630.90">
    <property type="match status" value="1"/>
</dbReference>
<dbReference type="GO" id="GO:0016747">
    <property type="term" value="F:acyltransferase activity, transferring groups other than amino-acyl groups"/>
    <property type="evidence" value="ECO:0007669"/>
    <property type="project" value="InterPro"/>
</dbReference>
<dbReference type="RefSeq" id="WP_129274930.1">
    <property type="nucleotide sequence ID" value="NZ_MZXW01000050.1"/>
</dbReference>
<dbReference type="Pfam" id="PF18014">
    <property type="entry name" value="Acetyltransf_18"/>
    <property type="match status" value="1"/>
</dbReference>
<gene>
    <name evidence="2" type="ORF">B5V03_32510</name>
</gene>
<dbReference type="InterPro" id="IPR041496">
    <property type="entry name" value="YitH/HolE_GNAT"/>
</dbReference>
<reference evidence="2 3" key="1">
    <citation type="submission" date="2017-03" db="EMBL/GenBank/DDBJ databases">
        <authorList>
            <person name="Safronova V.I."/>
            <person name="Sazanova A.L."/>
            <person name="Chirak E.R."/>
        </authorList>
    </citation>
    <scope>NUCLEOTIDE SEQUENCE [LARGE SCALE GENOMIC DNA]</scope>
    <source>
        <strain evidence="2 3">Opo-243</strain>
    </source>
</reference>
<feature type="domain" description="N-acetyltransferase" evidence="1">
    <location>
        <begin position="16"/>
        <end position="148"/>
    </location>
</feature>
<dbReference type="CDD" id="cd04301">
    <property type="entry name" value="NAT_SF"/>
    <property type="match status" value="1"/>
</dbReference>
<proteinExistence type="predicted"/>
<sequence>MTTAAYQAGDHDNEAVALVPFAKAHLEGALKLSQEMSWPYRLEDWDFARQLGHGFVLQRAGVVIGTAGWWLYGDTHASAGMIIVSKAVQGRGYGARLMDALLAAARPRIITLNSTAEGMALYQRRGFVPIGVIHQHHGIPKEPHKERHEAPRPCLVRAMAPSDFEAIVGLDHEATGWTRHEMLSRLMEVGGGYVLLRNDRPCGYAISRLFGRGHVIGPVVAESPTDARALIEVALAPLGSVFVRIDTPITSQLGEWLEGIGLQQVSGATTMVLGTQMPSTGPARLFALANQSFG</sequence>
<protein>
    <submittedName>
        <fullName evidence="2">GNAT family N-acetyltransferase</fullName>
    </submittedName>
</protein>
<dbReference type="PANTHER" id="PTHR47237:SF2">
    <property type="entry name" value="BLL4206 PROTEIN"/>
    <property type="match status" value="1"/>
</dbReference>
<dbReference type="InterPro" id="IPR000182">
    <property type="entry name" value="GNAT_dom"/>
</dbReference>
<evidence type="ECO:0000259" key="1">
    <source>
        <dbReference type="PROSITE" id="PS51186"/>
    </source>
</evidence>
<comment type="caution">
    <text evidence="2">The sequence shown here is derived from an EMBL/GenBank/DDBJ whole genome shotgun (WGS) entry which is preliminary data.</text>
</comment>
<dbReference type="OrthoDB" id="8453373at2"/>
<keyword evidence="3" id="KW-1185">Reference proteome</keyword>
<keyword evidence="2" id="KW-0808">Transferase</keyword>
<dbReference type="AlphaFoldDB" id="A0A4Q1UNT3"/>
<dbReference type="Gene3D" id="3.40.630.30">
    <property type="match status" value="1"/>
</dbReference>
<name>A0A4Q1UNT3_9BRAD</name>
<dbReference type="PROSITE" id="PS51186">
    <property type="entry name" value="GNAT"/>
    <property type="match status" value="1"/>
</dbReference>
<dbReference type="Proteomes" id="UP000290819">
    <property type="component" value="Unassembled WGS sequence"/>
</dbReference>
<accession>A0A4Q1UNT3</accession>
<dbReference type="EMBL" id="MZXW01000050">
    <property type="protein sequence ID" value="RXT36783.1"/>
    <property type="molecule type" value="Genomic_DNA"/>
</dbReference>